<dbReference type="AlphaFoldDB" id="A0A699X567"/>
<evidence type="ECO:0000313" key="1">
    <source>
        <dbReference type="EMBL" id="GFD51784.1"/>
    </source>
</evidence>
<reference evidence="1" key="1">
    <citation type="journal article" date="2019" name="Sci. Rep.">
        <title>Draft genome of Tanacetum cinerariifolium, the natural source of mosquito coil.</title>
        <authorList>
            <person name="Yamashiro T."/>
            <person name="Shiraishi A."/>
            <person name="Satake H."/>
            <person name="Nakayama K."/>
        </authorList>
    </citation>
    <scope>NUCLEOTIDE SEQUENCE</scope>
</reference>
<sequence length="79" mass="8587">RDLARECAEQPVWEPVARFALSGALKSHEHLKSAKSEDWTNLALAYLRISSLLPQSHGGEQISGVLEGFSGNEVPLTGE</sequence>
<protein>
    <submittedName>
        <fullName evidence="1">Uncharacterized protein</fullName>
    </submittedName>
</protein>
<accession>A0A699X567</accession>
<organism evidence="1">
    <name type="scientific">Tanacetum cinerariifolium</name>
    <name type="common">Dalmatian daisy</name>
    <name type="synonym">Chrysanthemum cinerariifolium</name>
    <dbReference type="NCBI Taxonomy" id="118510"/>
    <lineage>
        <taxon>Eukaryota</taxon>
        <taxon>Viridiplantae</taxon>
        <taxon>Streptophyta</taxon>
        <taxon>Embryophyta</taxon>
        <taxon>Tracheophyta</taxon>
        <taxon>Spermatophyta</taxon>
        <taxon>Magnoliopsida</taxon>
        <taxon>eudicotyledons</taxon>
        <taxon>Gunneridae</taxon>
        <taxon>Pentapetalae</taxon>
        <taxon>asterids</taxon>
        <taxon>campanulids</taxon>
        <taxon>Asterales</taxon>
        <taxon>Asteraceae</taxon>
        <taxon>Asteroideae</taxon>
        <taxon>Anthemideae</taxon>
        <taxon>Anthemidinae</taxon>
        <taxon>Tanacetum</taxon>
    </lineage>
</organism>
<dbReference type="EMBL" id="BKCJ011774318">
    <property type="protein sequence ID" value="GFD51784.1"/>
    <property type="molecule type" value="Genomic_DNA"/>
</dbReference>
<name>A0A699X567_TANCI</name>
<comment type="caution">
    <text evidence="1">The sequence shown here is derived from an EMBL/GenBank/DDBJ whole genome shotgun (WGS) entry which is preliminary data.</text>
</comment>
<gene>
    <name evidence="1" type="ORF">Tci_923753</name>
</gene>
<proteinExistence type="predicted"/>
<feature type="non-terminal residue" evidence="1">
    <location>
        <position position="1"/>
    </location>
</feature>